<dbReference type="PROSITE" id="PS51186">
    <property type="entry name" value="GNAT"/>
    <property type="match status" value="1"/>
</dbReference>
<dbReference type="Proteomes" id="UP001596505">
    <property type="component" value="Unassembled WGS sequence"/>
</dbReference>
<dbReference type="InterPro" id="IPR050680">
    <property type="entry name" value="YpeA/RimI_acetyltransf"/>
</dbReference>
<reference evidence="5" key="1">
    <citation type="journal article" date="2019" name="Int. J. Syst. Evol. Microbiol.">
        <title>The Global Catalogue of Microorganisms (GCM) 10K type strain sequencing project: providing services to taxonomists for standard genome sequencing and annotation.</title>
        <authorList>
            <consortium name="The Broad Institute Genomics Platform"/>
            <consortium name="The Broad Institute Genome Sequencing Center for Infectious Disease"/>
            <person name="Wu L."/>
            <person name="Ma J."/>
        </authorList>
    </citation>
    <scope>NUCLEOTIDE SEQUENCE [LARGE SCALE GENOMIC DNA]</scope>
    <source>
        <strain evidence="5">CGMCC 1.16305</strain>
    </source>
</reference>
<accession>A0ABW2Q0F9</accession>
<dbReference type="EMBL" id="JBHTCO010000042">
    <property type="protein sequence ID" value="MFC7395134.1"/>
    <property type="molecule type" value="Genomic_DNA"/>
</dbReference>
<comment type="caution">
    <text evidence="4">The sequence shown here is derived from an EMBL/GenBank/DDBJ whole genome shotgun (WGS) entry which is preliminary data.</text>
</comment>
<sequence>MIIRQMRRKDIPGIQKVAEISWHDTYDGIIPISVQDRFLEQAYSNKSMKQRLKRSLMLVADAGVHLAGFANFSFINQDGESELGAIYLLPDYQGQKIGSQLLAKGIESLKSVKRIAVHVEKDNKKGFYFYQSKGFVVTDTFEEQFFDCKLQTIKMVLKI</sequence>
<dbReference type="SUPFAM" id="SSF55729">
    <property type="entry name" value="Acyl-CoA N-acyltransferases (Nat)"/>
    <property type="match status" value="1"/>
</dbReference>
<dbReference type="GO" id="GO:0016746">
    <property type="term" value="F:acyltransferase activity"/>
    <property type="evidence" value="ECO:0007669"/>
    <property type="project" value="UniProtKB-KW"/>
</dbReference>
<evidence type="ECO:0000313" key="5">
    <source>
        <dbReference type="Proteomes" id="UP001596505"/>
    </source>
</evidence>
<keyword evidence="2 4" id="KW-0012">Acyltransferase</keyword>
<evidence type="ECO:0000256" key="2">
    <source>
        <dbReference type="ARBA" id="ARBA00023315"/>
    </source>
</evidence>
<dbReference type="EC" id="2.3.-.-" evidence="4"/>
<proteinExistence type="predicted"/>
<dbReference type="PANTHER" id="PTHR43420:SF43">
    <property type="entry name" value="SPERMINE_SPERMIDINE ACETYLTRANSFERASE"/>
    <property type="match status" value="1"/>
</dbReference>
<dbReference type="RefSeq" id="WP_380969346.1">
    <property type="nucleotide sequence ID" value="NZ_JBHTCO010000042.1"/>
</dbReference>
<name>A0ABW2Q0F9_9BACL</name>
<dbReference type="Gene3D" id="3.40.630.30">
    <property type="match status" value="1"/>
</dbReference>
<feature type="domain" description="N-acetyltransferase" evidence="3">
    <location>
        <begin position="1"/>
        <end position="159"/>
    </location>
</feature>
<dbReference type="CDD" id="cd04301">
    <property type="entry name" value="NAT_SF"/>
    <property type="match status" value="1"/>
</dbReference>
<keyword evidence="1 4" id="KW-0808">Transferase</keyword>
<keyword evidence="5" id="KW-1185">Reference proteome</keyword>
<dbReference type="InterPro" id="IPR016181">
    <property type="entry name" value="Acyl_CoA_acyltransferase"/>
</dbReference>
<gene>
    <name evidence="4" type="ORF">ACFQRG_19675</name>
</gene>
<evidence type="ECO:0000313" key="4">
    <source>
        <dbReference type="EMBL" id="MFC7395134.1"/>
    </source>
</evidence>
<dbReference type="PANTHER" id="PTHR43420">
    <property type="entry name" value="ACETYLTRANSFERASE"/>
    <property type="match status" value="1"/>
</dbReference>
<organism evidence="4 5">
    <name type="scientific">Scopulibacillus cellulosilyticus</name>
    <dbReference type="NCBI Taxonomy" id="2665665"/>
    <lineage>
        <taxon>Bacteria</taxon>
        <taxon>Bacillati</taxon>
        <taxon>Bacillota</taxon>
        <taxon>Bacilli</taxon>
        <taxon>Bacillales</taxon>
        <taxon>Sporolactobacillaceae</taxon>
        <taxon>Scopulibacillus</taxon>
    </lineage>
</organism>
<dbReference type="InterPro" id="IPR000182">
    <property type="entry name" value="GNAT_dom"/>
</dbReference>
<protein>
    <submittedName>
        <fullName evidence="4">GNAT family N-acetyltransferase</fullName>
        <ecNumber evidence="4">2.3.-.-</ecNumber>
    </submittedName>
</protein>
<evidence type="ECO:0000256" key="1">
    <source>
        <dbReference type="ARBA" id="ARBA00022679"/>
    </source>
</evidence>
<evidence type="ECO:0000259" key="3">
    <source>
        <dbReference type="PROSITE" id="PS51186"/>
    </source>
</evidence>
<dbReference type="Pfam" id="PF00583">
    <property type="entry name" value="Acetyltransf_1"/>
    <property type="match status" value="1"/>
</dbReference>